<dbReference type="GeneID" id="25975250"/>
<gene>
    <name evidence="3" type="ORF">CMQ_2279</name>
</gene>
<dbReference type="PANTHER" id="PTHR47785">
    <property type="entry name" value="ZN(II)2CYS6 TRANSCRIPTION FACTOR (EUROFUNG)-RELATED-RELATED"/>
    <property type="match status" value="1"/>
</dbReference>
<dbReference type="STRING" id="655863.F0XJS0"/>
<evidence type="ECO:0000256" key="1">
    <source>
        <dbReference type="ARBA" id="ARBA00023242"/>
    </source>
</evidence>
<protein>
    <submittedName>
        <fullName evidence="3">C6 zinc finger domain containing protein</fullName>
    </submittedName>
</protein>
<dbReference type="HOGENOM" id="CLU_035732_0_0_1"/>
<dbReference type="GO" id="GO:0008270">
    <property type="term" value="F:zinc ion binding"/>
    <property type="evidence" value="ECO:0007669"/>
    <property type="project" value="InterPro"/>
</dbReference>
<dbReference type="CDD" id="cd00067">
    <property type="entry name" value="GAL4"/>
    <property type="match status" value="1"/>
</dbReference>
<keyword evidence="1" id="KW-0539">Nucleus</keyword>
<dbReference type="GO" id="GO:0000981">
    <property type="term" value="F:DNA-binding transcription factor activity, RNA polymerase II-specific"/>
    <property type="evidence" value="ECO:0007669"/>
    <property type="project" value="InterPro"/>
</dbReference>
<dbReference type="InParanoid" id="F0XJS0"/>
<dbReference type="Proteomes" id="UP000007796">
    <property type="component" value="Unassembled WGS sequence"/>
</dbReference>
<organism evidence="4">
    <name type="scientific">Grosmannia clavigera (strain kw1407 / UAMH 11150)</name>
    <name type="common">Blue stain fungus</name>
    <name type="synonym">Graphiocladiella clavigera</name>
    <dbReference type="NCBI Taxonomy" id="655863"/>
    <lineage>
        <taxon>Eukaryota</taxon>
        <taxon>Fungi</taxon>
        <taxon>Dikarya</taxon>
        <taxon>Ascomycota</taxon>
        <taxon>Pezizomycotina</taxon>
        <taxon>Sordariomycetes</taxon>
        <taxon>Sordariomycetidae</taxon>
        <taxon>Ophiostomatales</taxon>
        <taxon>Ophiostomataceae</taxon>
        <taxon>Leptographium</taxon>
    </lineage>
</organism>
<dbReference type="OrthoDB" id="3532498at2759"/>
<keyword evidence="2" id="KW-0175">Coiled coil</keyword>
<evidence type="ECO:0000313" key="4">
    <source>
        <dbReference type="Proteomes" id="UP000007796"/>
    </source>
</evidence>
<reference evidence="3 4" key="1">
    <citation type="journal article" date="2011" name="Proc. Natl. Acad. Sci. U.S.A.">
        <title>Genome and transcriptome analyses of the mountain pine beetle-fungal symbiont Grosmannia clavigera, a lodgepole pine pathogen.</title>
        <authorList>
            <person name="DiGuistini S."/>
            <person name="Wang Y."/>
            <person name="Liao N.Y."/>
            <person name="Taylor G."/>
            <person name="Tanguay P."/>
            <person name="Feau N."/>
            <person name="Henrissat B."/>
            <person name="Chan S.K."/>
            <person name="Hesse-Orce U."/>
            <person name="Alamouti S.M."/>
            <person name="Tsui C.K.M."/>
            <person name="Docking R.T."/>
            <person name="Levasseur A."/>
            <person name="Haridas S."/>
            <person name="Robertson G."/>
            <person name="Birol I."/>
            <person name="Holt R.A."/>
            <person name="Marra M.A."/>
            <person name="Hamelin R.C."/>
            <person name="Hirst M."/>
            <person name="Jones S.J.M."/>
            <person name="Bohlmann J."/>
            <person name="Breuil C."/>
        </authorList>
    </citation>
    <scope>NUCLEOTIDE SEQUENCE [LARGE SCALE GENOMIC DNA]</scope>
    <source>
        <strain evidence="4">kw1407 / UAMH 11150</strain>
    </source>
</reference>
<dbReference type="InterPro" id="IPR001138">
    <property type="entry name" value="Zn2Cys6_DnaBD"/>
</dbReference>
<dbReference type="AlphaFoldDB" id="F0XJS0"/>
<evidence type="ECO:0000313" key="3">
    <source>
        <dbReference type="EMBL" id="EFX02230.1"/>
    </source>
</evidence>
<keyword evidence="4" id="KW-1185">Reference proteome</keyword>
<proteinExistence type="predicted"/>
<evidence type="ECO:0000256" key="2">
    <source>
        <dbReference type="SAM" id="Coils"/>
    </source>
</evidence>
<dbReference type="InterPro" id="IPR036864">
    <property type="entry name" value="Zn2-C6_fun-type_DNA-bd_sf"/>
</dbReference>
<name>F0XJS0_GROCL</name>
<dbReference type="CDD" id="cd12148">
    <property type="entry name" value="fungal_TF_MHR"/>
    <property type="match status" value="1"/>
</dbReference>
<dbReference type="EMBL" id="GL629782">
    <property type="protein sequence ID" value="EFX02230.1"/>
    <property type="molecule type" value="Genomic_DNA"/>
</dbReference>
<dbReference type="PANTHER" id="PTHR47785:SF4">
    <property type="entry name" value="ZN(II)2CYS6 TRANSCRIPTION FACTOR (EUROFUNG)"/>
    <property type="match status" value="1"/>
</dbReference>
<dbReference type="RefSeq" id="XP_014171712.1">
    <property type="nucleotide sequence ID" value="XM_014316237.1"/>
</dbReference>
<dbReference type="SUPFAM" id="SSF57701">
    <property type="entry name" value="Zn2/Cys6 DNA-binding domain"/>
    <property type="match status" value="1"/>
</dbReference>
<feature type="coiled-coil region" evidence="2">
    <location>
        <begin position="127"/>
        <end position="154"/>
    </location>
</feature>
<dbReference type="eggNOG" id="ENOG502RT4E">
    <property type="taxonomic scope" value="Eukaryota"/>
</dbReference>
<accession>F0XJS0</accession>
<dbReference type="InterPro" id="IPR053181">
    <property type="entry name" value="EcdB-like_regulator"/>
</dbReference>
<sequence length="591" mass="65781">MMRSTRAAAAEETWDKMLSAMETPARTIAPKRRGSLADVGPSKKYKSISPRPAADFFFGALQRRLQLPQTSSWTGPTCCWPYREALATRPHFRLQACDTCRHKKVKCNWGIVSGTDRNLVATWTDQARRTNEKVAVLLERVARLEQSLESLRDEVRLRDYTAACDVSVHDAARAVARLYQTPPDTVLSAKSPLYSHGPVAIEAVESPLSLPPDFSTTTTTNPSRFASTTPFACEERRAPLPNLLALEAPTDADEIMAHVDSYLGQPYDLFPLMCKSSAYAVAVSVRKDGLQPNLQSCYALLMVALAKAYADPECVDSGLADFQMAGQIRGRLGEQLNLESVVVQFLITIFLLKKGLMINFALALHAACSSLYTLIKRDQASGIERDKSDRNTISSSFWIGHNLERDLVREIDDTFPQSSLHLLAEGFILPLGCDDSPSPSAPPIIRDEIMFFFAEMALRAVTARILTTPYWKIGGADRPEAGPPEISPLLPELRGQLDEWLLRMPASLDWSTEPVRGSNSPVVARLKILYWFARFSLARPLIVEALRNPAFSLPLQGWVLFQDGIMSAMKVLKVLLWEETELDFLMGNRYA</sequence>